<sequence>MTRVIVLLIFMASLFVQQTIYGQSSDNAYQSIPEERVFVHHNTAFLFTGEYLYYKVYCLDSKSKKLSNLSKMGYVELVNEKKNVIFRHKIKLEKGQGQGDFFIPVSLPSGNYKLIGYTQWMKNFGVSVFYQGDIAIVNPYQGDQKAVLADTISGLVTSNKESLIPKNTTGLELVTNKNAFNKREQVSLLIKRKNGMLSNGSYSLSVRKLDTIVIPKKNTALDTYQELSNNVSLKDGSGAIVLPELRGELICGSITAKEANHSVENQKIGFSVPGQDYDIKVTTTDKDGNFCFNLDKQYAEDNGYIQVLGNEKQYDIKLQPATSLDYKDLKFDRFQITKEMKDMIVKRSVYNQIRNRYFSVKPDTLYPAKEIAPFYGSDVDVYDLDAYTRFPTIRETFVEVVENVWIKKINDEKYVFQVRYKHPPYNEPEHLPLVIMDGMLIQDHTDLVELDARRVKRISVSRDKHYLGSLLFQGIVDIETEKGDYYQSMSKSYIQKVPLFKPLQKKKYFQQAYNNGVQDSRTRIPDFRNQLLWHPEIALQEEETKIDFFTSNNTGTFEVVLEGYSDQGIPVSVRERFTVQ</sequence>
<evidence type="ECO:0000313" key="2">
    <source>
        <dbReference type="Proteomes" id="UP000184432"/>
    </source>
</evidence>
<gene>
    <name evidence="1" type="ORF">SAMN04488508_105155</name>
</gene>
<evidence type="ECO:0008006" key="3">
    <source>
        <dbReference type="Google" id="ProtNLM"/>
    </source>
</evidence>
<dbReference type="OrthoDB" id="679547at2"/>
<keyword evidence="2" id="KW-1185">Reference proteome</keyword>
<name>A0A1M6GA14_9FLAO</name>
<dbReference type="STRING" id="570521.SAMN04488508_105155"/>
<accession>A0A1M6GA14</accession>
<protein>
    <recommendedName>
        <fullName evidence="3">MG2 domain-containing protein</fullName>
    </recommendedName>
</protein>
<dbReference type="EMBL" id="FQYP01000005">
    <property type="protein sequence ID" value="SHJ06724.1"/>
    <property type="molecule type" value="Genomic_DNA"/>
</dbReference>
<evidence type="ECO:0000313" key="1">
    <source>
        <dbReference type="EMBL" id="SHJ06724.1"/>
    </source>
</evidence>
<proteinExistence type="predicted"/>
<dbReference type="RefSeq" id="WP_073316360.1">
    <property type="nucleotide sequence ID" value="NZ_FQYP01000005.1"/>
</dbReference>
<reference evidence="2" key="1">
    <citation type="submission" date="2016-11" db="EMBL/GenBank/DDBJ databases">
        <authorList>
            <person name="Varghese N."/>
            <person name="Submissions S."/>
        </authorList>
    </citation>
    <scope>NUCLEOTIDE SEQUENCE [LARGE SCALE GENOMIC DNA]</scope>
    <source>
        <strain evidence="2">DSM 22623</strain>
    </source>
</reference>
<dbReference type="AlphaFoldDB" id="A0A1M6GA14"/>
<organism evidence="1 2">
    <name type="scientific">Aquimarina spongiae</name>
    <dbReference type="NCBI Taxonomy" id="570521"/>
    <lineage>
        <taxon>Bacteria</taxon>
        <taxon>Pseudomonadati</taxon>
        <taxon>Bacteroidota</taxon>
        <taxon>Flavobacteriia</taxon>
        <taxon>Flavobacteriales</taxon>
        <taxon>Flavobacteriaceae</taxon>
        <taxon>Aquimarina</taxon>
    </lineage>
</organism>
<dbReference type="Proteomes" id="UP000184432">
    <property type="component" value="Unassembled WGS sequence"/>
</dbReference>